<accession>A0A6J5MIF4</accession>
<sequence length="272" mass="29493">MAKTDFQSSAETDKMAKGDVQSDASLKKLMPGIDTSKKSLKDVSPIERQKISMKIDDLAKAGAEAKAKGEKAPNFNLCQVTIPGTNLYCDDNKGIPRSEMPQFKGTPEKGSPAEKLPKDEAGEVDTEEFFKDMLNKDGVKVSEPTSVPPDRLKATQSELVGVKVAGMSKVLDNPEHPAYKKITAPIYVSNDGYVLDGHHRWAAVVAHNAANPDKQIPMNVRVIDEPIEPLVNRSNKFAEDIGIRPKAADTGAAGGPSPITEKKNIRLSNFIK</sequence>
<gene>
    <name evidence="2" type="ORF">UFOVP449_186</name>
</gene>
<feature type="region of interest" description="Disordered" evidence="1">
    <location>
        <begin position="1"/>
        <end position="45"/>
    </location>
</feature>
<dbReference type="EMBL" id="LR796420">
    <property type="protein sequence ID" value="CAB4143429.1"/>
    <property type="molecule type" value="Genomic_DNA"/>
</dbReference>
<feature type="compositionally biased region" description="Basic and acidic residues" evidence="1">
    <location>
        <begin position="111"/>
        <end position="121"/>
    </location>
</feature>
<feature type="compositionally biased region" description="Basic and acidic residues" evidence="1">
    <location>
        <begin position="35"/>
        <end position="45"/>
    </location>
</feature>
<name>A0A6J5MIF4_9CAUD</name>
<organism evidence="2">
    <name type="scientific">uncultured Caudovirales phage</name>
    <dbReference type="NCBI Taxonomy" id="2100421"/>
    <lineage>
        <taxon>Viruses</taxon>
        <taxon>Duplodnaviria</taxon>
        <taxon>Heunggongvirae</taxon>
        <taxon>Uroviricota</taxon>
        <taxon>Caudoviricetes</taxon>
        <taxon>Peduoviridae</taxon>
        <taxon>Maltschvirus</taxon>
        <taxon>Maltschvirus maltsch</taxon>
    </lineage>
</organism>
<protein>
    <recommendedName>
        <fullName evidence="3">ParB/Sulfiredoxin</fullName>
    </recommendedName>
</protein>
<feature type="compositionally biased region" description="Polar residues" evidence="1">
    <location>
        <begin position="1"/>
        <end position="10"/>
    </location>
</feature>
<evidence type="ECO:0008006" key="3">
    <source>
        <dbReference type="Google" id="ProtNLM"/>
    </source>
</evidence>
<evidence type="ECO:0000313" key="2">
    <source>
        <dbReference type="EMBL" id="CAB4143429.1"/>
    </source>
</evidence>
<feature type="region of interest" description="Disordered" evidence="1">
    <location>
        <begin position="94"/>
        <end position="123"/>
    </location>
</feature>
<reference evidence="2" key="1">
    <citation type="submission" date="2020-04" db="EMBL/GenBank/DDBJ databases">
        <authorList>
            <person name="Chiriac C."/>
            <person name="Salcher M."/>
            <person name="Ghai R."/>
            <person name="Kavagutti S V."/>
        </authorList>
    </citation>
    <scope>NUCLEOTIDE SEQUENCE</scope>
</reference>
<proteinExistence type="predicted"/>
<evidence type="ECO:0000256" key="1">
    <source>
        <dbReference type="SAM" id="MobiDB-lite"/>
    </source>
</evidence>